<keyword evidence="3" id="KW-1185">Reference proteome</keyword>
<protein>
    <recommendedName>
        <fullName evidence="4">Retinol dehydrogenase 14</fullName>
    </recommendedName>
</protein>
<dbReference type="PRINTS" id="PR00081">
    <property type="entry name" value="GDHRDH"/>
</dbReference>
<dbReference type="Pfam" id="PF00106">
    <property type="entry name" value="adh_short"/>
    <property type="match status" value="1"/>
</dbReference>
<dbReference type="SUPFAM" id="SSF51735">
    <property type="entry name" value="NAD(P)-binding Rossmann-fold domains"/>
    <property type="match status" value="1"/>
</dbReference>
<dbReference type="Gene3D" id="3.40.50.720">
    <property type="entry name" value="NAD(P)-binding Rossmann-like Domain"/>
    <property type="match status" value="1"/>
</dbReference>
<evidence type="ECO:0000313" key="3">
    <source>
        <dbReference type="Proteomes" id="UP000838878"/>
    </source>
</evidence>
<evidence type="ECO:0000256" key="1">
    <source>
        <dbReference type="ARBA" id="ARBA00023002"/>
    </source>
</evidence>
<proteinExistence type="predicted"/>
<dbReference type="GO" id="GO:0016491">
    <property type="term" value="F:oxidoreductase activity"/>
    <property type="evidence" value="ECO:0007669"/>
    <property type="project" value="UniProtKB-KW"/>
</dbReference>
<sequence length="287" mass="32197">MKGKTVIVTGSNSGIGYHTAIKLASRGAQIILACRNKEKGKHAQMSIIAATGNYNILVKQLDLSSLASIKRFVDDILIEDYHLDVLVNNAGVFSVENSYTEDGLVEGMQINHYGPFLLTLLLLPKLIRSRSRIVYVSSLIYIFGKLDLNTINKPASNRLITYANSKFCNLVFHQELARRLKNSGVVVNSVHPGVIKTNLLIEANFIFRLFFNILHWFSGRSAEDGAETVVHVSVSKKCENVTGKYFIDCKDYYVLPKAKNEILAQKLWSMSAKCVKYNEDLNDILNY</sequence>
<gene>
    <name evidence="2" type="ORF">BINO364_LOCUS1257</name>
</gene>
<organism evidence="2 3">
    <name type="scientific">Brenthis ino</name>
    <name type="common">lesser marbled fritillary</name>
    <dbReference type="NCBI Taxonomy" id="405034"/>
    <lineage>
        <taxon>Eukaryota</taxon>
        <taxon>Metazoa</taxon>
        <taxon>Ecdysozoa</taxon>
        <taxon>Arthropoda</taxon>
        <taxon>Hexapoda</taxon>
        <taxon>Insecta</taxon>
        <taxon>Pterygota</taxon>
        <taxon>Neoptera</taxon>
        <taxon>Endopterygota</taxon>
        <taxon>Lepidoptera</taxon>
        <taxon>Glossata</taxon>
        <taxon>Ditrysia</taxon>
        <taxon>Papilionoidea</taxon>
        <taxon>Nymphalidae</taxon>
        <taxon>Heliconiinae</taxon>
        <taxon>Argynnini</taxon>
        <taxon>Brenthis</taxon>
    </lineage>
</organism>
<reference evidence="2" key="1">
    <citation type="submission" date="2021-12" db="EMBL/GenBank/DDBJ databases">
        <authorList>
            <person name="Martin H S."/>
        </authorList>
    </citation>
    <scope>NUCLEOTIDE SEQUENCE</scope>
</reference>
<dbReference type="InterPro" id="IPR002347">
    <property type="entry name" value="SDR_fam"/>
</dbReference>
<dbReference type="PANTHER" id="PTHR43157">
    <property type="entry name" value="PHOSPHATIDYLINOSITOL-GLYCAN BIOSYNTHESIS CLASS F PROTEIN-RELATED"/>
    <property type="match status" value="1"/>
</dbReference>
<dbReference type="Proteomes" id="UP000838878">
    <property type="component" value="Chromosome 1"/>
</dbReference>
<name>A0A8J9Y470_9NEOP</name>
<evidence type="ECO:0000313" key="2">
    <source>
        <dbReference type="EMBL" id="CAH0714176.1"/>
    </source>
</evidence>
<accession>A0A8J9Y470</accession>
<keyword evidence="1" id="KW-0560">Oxidoreductase</keyword>
<dbReference type="InterPro" id="IPR036291">
    <property type="entry name" value="NAD(P)-bd_dom_sf"/>
</dbReference>
<dbReference type="EMBL" id="OV170221">
    <property type="protein sequence ID" value="CAH0714176.1"/>
    <property type="molecule type" value="Genomic_DNA"/>
</dbReference>
<dbReference type="PANTHER" id="PTHR43157:SF31">
    <property type="entry name" value="PHOSPHATIDYLINOSITOL-GLYCAN BIOSYNTHESIS CLASS F PROTEIN"/>
    <property type="match status" value="1"/>
</dbReference>
<evidence type="ECO:0008006" key="4">
    <source>
        <dbReference type="Google" id="ProtNLM"/>
    </source>
</evidence>
<dbReference type="AlphaFoldDB" id="A0A8J9Y470"/>
<dbReference type="OrthoDB" id="191139at2759"/>
<feature type="non-terminal residue" evidence="2">
    <location>
        <position position="287"/>
    </location>
</feature>